<keyword evidence="3 5" id="KW-0521">NADP</keyword>
<protein>
    <recommendedName>
        <fullName evidence="5">Pyrroline-5-carboxylate reductase</fullName>
        <shortName evidence="5">P5C reductase</shortName>
        <shortName evidence="5">P5CR</shortName>
        <ecNumber evidence="5">1.5.1.2</ecNumber>
    </recommendedName>
    <alternativeName>
        <fullName evidence="5">PCA reductase</fullName>
    </alternativeName>
</protein>
<feature type="domain" description="Pyrroline-5-carboxylate reductase catalytic N-terminal" evidence="7">
    <location>
        <begin position="7"/>
        <end position="93"/>
    </location>
</feature>
<comment type="similarity">
    <text evidence="1 5">Belongs to the pyrroline-5-carboxylate reductase family.</text>
</comment>
<feature type="domain" description="Pyrroline-5-carboxylate reductase dimerisation" evidence="8">
    <location>
        <begin position="156"/>
        <end position="258"/>
    </location>
</feature>
<dbReference type="Pfam" id="PF14748">
    <property type="entry name" value="P5CR_dimer"/>
    <property type="match status" value="1"/>
</dbReference>
<dbReference type="InterPro" id="IPR028939">
    <property type="entry name" value="P5C_Rdtase_cat_N"/>
</dbReference>
<dbReference type="SUPFAM" id="SSF51735">
    <property type="entry name" value="NAD(P)-binding Rossmann-fold domains"/>
    <property type="match status" value="1"/>
</dbReference>
<dbReference type="GO" id="GO:0005737">
    <property type="term" value="C:cytoplasm"/>
    <property type="evidence" value="ECO:0007669"/>
    <property type="project" value="UniProtKB-SubCell"/>
</dbReference>
<feature type="binding site" evidence="6">
    <location>
        <begin position="68"/>
        <end position="71"/>
    </location>
    <ligand>
        <name>NADP(+)</name>
        <dbReference type="ChEBI" id="CHEBI:58349"/>
    </ligand>
</feature>
<dbReference type="EC" id="1.5.1.2" evidence="5"/>
<evidence type="ECO:0000256" key="1">
    <source>
        <dbReference type="ARBA" id="ARBA00005525"/>
    </source>
</evidence>
<reference evidence="9" key="1">
    <citation type="submission" date="2020-07" db="EMBL/GenBank/DDBJ databases">
        <authorList>
            <person name="Srivastava A.K."/>
            <person name="Srivastava R."/>
            <person name="Sharma A."/>
            <person name="Tiwari P.K."/>
            <person name="Srivastava A.K."/>
            <person name="Kashyap P.L."/>
            <person name="Saxena A.K."/>
        </authorList>
    </citation>
    <scope>NUCLEOTIDE SEQUENCE</scope>
    <source>
        <strain evidence="9">PHM 11</strain>
    </source>
</reference>
<dbReference type="GO" id="GO:0004735">
    <property type="term" value="F:pyrroline-5-carboxylate reductase activity"/>
    <property type="evidence" value="ECO:0007669"/>
    <property type="project" value="UniProtKB-UniRule"/>
</dbReference>
<dbReference type="PANTHER" id="PTHR11645">
    <property type="entry name" value="PYRROLINE-5-CARBOXYLATE REDUCTASE"/>
    <property type="match status" value="1"/>
</dbReference>
<comment type="pathway">
    <text evidence="5">Amino-acid biosynthesis; L-proline biosynthesis; L-proline from L-glutamate 5-semialdehyde: step 1/1.</text>
</comment>
<dbReference type="InterPro" id="IPR008927">
    <property type="entry name" value="6-PGluconate_DH-like_C_sf"/>
</dbReference>
<evidence type="ECO:0000256" key="2">
    <source>
        <dbReference type="ARBA" id="ARBA00022650"/>
    </source>
</evidence>
<dbReference type="InterPro" id="IPR036291">
    <property type="entry name" value="NAD(P)-bd_dom_sf"/>
</dbReference>
<proteinExistence type="inferred from homology"/>
<dbReference type="GO" id="GO:0055129">
    <property type="term" value="P:L-proline biosynthetic process"/>
    <property type="evidence" value="ECO:0007669"/>
    <property type="project" value="UniProtKB-UniRule"/>
</dbReference>
<dbReference type="EMBL" id="MT737782">
    <property type="protein sequence ID" value="QOW16921.1"/>
    <property type="molecule type" value="Genomic_DNA"/>
</dbReference>
<evidence type="ECO:0000256" key="4">
    <source>
        <dbReference type="ARBA" id="ARBA00023002"/>
    </source>
</evidence>
<evidence type="ECO:0000256" key="3">
    <source>
        <dbReference type="ARBA" id="ARBA00022857"/>
    </source>
</evidence>
<organism evidence="9">
    <name type="scientific">Exiguobacterium profundum</name>
    <dbReference type="NCBI Taxonomy" id="307643"/>
    <lineage>
        <taxon>Bacteria</taxon>
        <taxon>Bacillati</taxon>
        <taxon>Bacillota</taxon>
        <taxon>Bacilli</taxon>
        <taxon>Bacillales</taxon>
        <taxon>Bacillales Family XII. Incertae Sedis</taxon>
        <taxon>Exiguobacterium</taxon>
    </lineage>
</organism>
<comment type="subcellular location">
    <subcellularLocation>
        <location evidence="5">Cytoplasm</location>
    </subcellularLocation>
</comment>
<dbReference type="InterPro" id="IPR000304">
    <property type="entry name" value="Pyrroline-COOH_reductase"/>
</dbReference>
<dbReference type="SUPFAM" id="SSF48179">
    <property type="entry name" value="6-phosphogluconate dehydrogenase C-terminal domain-like"/>
    <property type="match status" value="1"/>
</dbReference>
<comment type="catalytic activity">
    <reaction evidence="5">
        <text>L-proline + NADP(+) = (S)-1-pyrroline-5-carboxylate + NADPH + 2 H(+)</text>
        <dbReference type="Rhea" id="RHEA:14109"/>
        <dbReference type="ChEBI" id="CHEBI:15378"/>
        <dbReference type="ChEBI" id="CHEBI:17388"/>
        <dbReference type="ChEBI" id="CHEBI:57783"/>
        <dbReference type="ChEBI" id="CHEBI:58349"/>
        <dbReference type="ChEBI" id="CHEBI:60039"/>
        <dbReference type="EC" id="1.5.1.2"/>
    </reaction>
</comment>
<gene>
    <name evidence="9" type="primary">p5cr</name>
    <name evidence="5" type="synonym">proC</name>
</gene>
<name>A0A7S6UCI5_9BACL</name>
<dbReference type="Gene3D" id="1.10.3730.10">
    <property type="entry name" value="ProC C-terminal domain-like"/>
    <property type="match status" value="1"/>
</dbReference>
<accession>A0A7S6UCI5</accession>
<keyword evidence="4 5" id="KW-0560">Oxidoreductase</keyword>
<evidence type="ECO:0000256" key="6">
    <source>
        <dbReference type="PIRSR" id="PIRSR000193-1"/>
    </source>
</evidence>
<dbReference type="AlphaFoldDB" id="A0A7S6UCI5"/>
<evidence type="ECO:0000313" key="9">
    <source>
        <dbReference type="EMBL" id="QOW16921.1"/>
    </source>
</evidence>
<dbReference type="PANTHER" id="PTHR11645:SF0">
    <property type="entry name" value="PYRROLINE-5-CARBOXYLATE REDUCTASE 3"/>
    <property type="match status" value="1"/>
</dbReference>
<dbReference type="UniPathway" id="UPA00098">
    <property type="reaction ID" value="UER00361"/>
</dbReference>
<keyword evidence="5" id="KW-0028">Amino-acid biosynthesis</keyword>
<keyword evidence="2 5" id="KW-0641">Proline biosynthesis</keyword>
<dbReference type="Gene3D" id="3.40.50.720">
    <property type="entry name" value="NAD(P)-binding Rossmann-like Domain"/>
    <property type="match status" value="1"/>
</dbReference>
<dbReference type="HAMAP" id="MF_01925">
    <property type="entry name" value="P5C_reductase"/>
    <property type="match status" value="1"/>
</dbReference>
<dbReference type="Pfam" id="PF03807">
    <property type="entry name" value="F420_oxidored"/>
    <property type="match status" value="1"/>
</dbReference>
<comment type="function">
    <text evidence="5">Catalyzes the reduction of 1-pyrroline-5-carboxylate (PCA) to L-proline.</text>
</comment>
<evidence type="ECO:0000259" key="7">
    <source>
        <dbReference type="Pfam" id="PF03807"/>
    </source>
</evidence>
<keyword evidence="5" id="KW-0963">Cytoplasm</keyword>
<evidence type="ECO:0000259" key="8">
    <source>
        <dbReference type="Pfam" id="PF14748"/>
    </source>
</evidence>
<dbReference type="PIRSF" id="PIRSF000193">
    <property type="entry name" value="Pyrrol-5-carb_rd"/>
    <property type="match status" value="1"/>
</dbReference>
<dbReference type="InterPro" id="IPR029036">
    <property type="entry name" value="P5CR_dimer"/>
</dbReference>
<sequence length="263" mass="28506">MMNQLLMVGAGSMSEALVRGWIDSGIEPTHITMTNRSDRERLLFLQDELGVQIVEDENVNDYDIVVLAMQPDGVIPYVESKEWKTPLLVSVAAHIEPSQLEEASGLPAVCAMPNTPVAHRNGMTGLWFGPETDEAVREKATSLFERVGRTAVTDAKTMSAFMAAAGCSPAFFYEIVGAMTPVLTDVGYDEQTARQIVAQAMKGSAELLSHETRETNELIADVAAPGGPTDRGVGVLRERNLADVMASALRESAKEDHESIEEV</sequence>
<evidence type="ECO:0000256" key="5">
    <source>
        <dbReference type="HAMAP-Rule" id="MF_01925"/>
    </source>
</evidence>
<comment type="catalytic activity">
    <reaction evidence="5">
        <text>L-proline + NAD(+) = (S)-1-pyrroline-5-carboxylate + NADH + 2 H(+)</text>
        <dbReference type="Rhea" id="RHEA:14105"/>
        <dbReference type="ChEBI" id="CHEBI:15378"/>
        <dbReference type="ChEBI" id="CHEBI:17388"/>
        <dbReference type="ChEBI" id="CHEBI:57540"/>
        <dbReference type="ChEBI" id="CHEBI:57945"/>
        <dbReference type="ChEBI" id="CHEBI:60039"/>
        <dbReference type="EC" id="1.5.1.2"/>
    </reaction>
</comment>